<protein>
    <submittedName>
        <fullName evidence="1">Uncharacterized protein</fullName>
    </submittedName>
</protein>
<evidence type="ECO:0000313" key="1">
    <source>
        <dbReference type="EMBL" id="KAJ8043545.1"/>
    </source>
</evidence>
<sequence>MPSVASSQEARLRLMDNPASSFIDVFSSLNELLRISTDFTFSEEAQKAFQDMEEQCIEEINDAITNGLSPPFIADVAASAYDPPLYSQSVKDIQSAILLFPGKIVTLLAFKVSSPRLLRTTSDTEFASATKSLSALGKVVSVRVPRSRKSTFVFLKKDAGLVVQDKWTSEVTKDMFSSQYKKPTHCKISDNIKQKLVDM</sequence>
<dbReference type="OrthoDB" id="5986074at2759"/>
<gene>
    <name evidence="1" type="ORF">HOLleu_10672</name>
</gene>
<proteinExistence type="predicted"/>
<comment type="caution">
    <text evidence="1">The sequence shown here is derived from an EMBL/GenBank/DDBJ whole genome shotgun (WGS) entry which is preliminary data.</text>
</comment>
<accession>A0A9Q1HF15</accession>
<dbReference type="AlphaFoldDB" id="A0A9Q1HF15"/>
<dbReference type="EMBL" id="JAIZAY010000004">
    <property type="protein sequence ID" value="KAJ8043545.1"/>
    <property type="molecule type" value="Genomic_DNA"/>
</dbReference>
<name>A0A9Q1HF15_HOLLE</name>
<organism evidence="1 2">
    <name type="scientific">Holothuria leucospilota</name>
    <name type="common">Black long sea cucumber</name>
    <name type="synonym">Mertensiothuria leucospilota</name>
    <dbReference type="NCBI Taxonomy" id="206669"/>
    <lineage>
        <taxon>Eukaryota</taxon>
        <taxon>Metazoa</taxon>
        <taxon>Echinodermata</taxon>
        <taxon>Eleutherozoa</taxon>
        <taxon>Echinozoa</taxon>
        <taxon>Holothuroidea</taxon>
        <taxon>Aspidochirotacea</taxon>
        <taxon>Aspidochirotida</taxon>
        <taxon>Holothuriidae</taxon>
        <taxon>Holothuria</taxon>
    </lineage>
</organism>
<keyword evidence="2" id="KW-1185">Reference proteome</keyword>
<evidence type="ECO:0000313" key="2">
    <source>
        <dbReference type="Proteomes" id="UP001152320"/>
    </source>
</evidence>
<reference evidence="1" key="1">
    <citation type="submission" date="2021-10" db="EMBL/GenBank/DDBJ databases">
        <title>Tropical sea cucumber genome reveals ecological adaptation and Cuvierian tubules defense mechanism.</title>
        <authorList>
            <person name="Chen T."/>
        </authorList>
    </citation>
    <scope>NUCLEOTIDE SEQUENCE</scope>
    <source>
        <strain evidence="1">Nanhai2018</strain>
        <tissue evidence="1">Muscle</tissue>
    </source>
</reference>
<dbReference type="Proteomes" id="UP001152320">
    <property type="component" value="Chromosome 4"/>
</dbReference>